<evidence type="ECO:0000259" key="5">
    <source>
        <dbReference type="Pfam" id="PF05057"/>
    </source>
</evidence>
<dbReference type="EMBL" id="CABVLU010000001">
    <property type="protein sequence ID" value="VVT44467.1"/>
    <property type="molecule type" value="Genomic_DNA"/>
</dbReference>
<gene>
    <name evidence="6" type="ORF">SAPINGB_P000426</name>
</gene>
<dbReference type="InterPro" id="IPR007751">
    <property type="entry name" value="DUF676_lipase-like"/>
</dbReference>
<dbReference type="PANTHER" id="PTHR12482">
    <property type="entry name" value="LIPASE ROG1-RELATED-RELATED"/>
    <property type="match status" value="1"/>
</dbReference>
<dbReference type="InterPro" id="IPR029058">
    <property type="entry name" value="AB_hydrolase_fold"/>
</dbReference>
<dbReference type="Proteomes" id="UP000398389">
    <property type="component" value="Unassembled WGS sequence"/>
</dbReference>
<keyword evidence="4" id="KW-0472">Membrane</keyword>
<evidence type="ECO:0000313" key="7">
    <source>
        <dbReference type="Proteomes" id="UP000398389"/>
    </source>
</evidence>
<evidence type="ECO:0000256" key="1">
    <source>
        <dbReference type="ARBA" id="ARBA00007920"/>
    </source>
</evidence>
<keyword evidence="2" id="KW-0443">Lipid metabolism</keyword>
<keyword evidence="2" id="KW-0442">Lipid degradation</keyword>
<feature type="compositionally biased region" description="Polar residues" evidence="3">
    <location>
        <begin position="389"/>
        <end position="398"/>
    </location>
</feature>
<proteinExistence type="inferred from homology"/>
<dbReference type="GO" id="GO:0047372">
    <property type="term" value="F:monoacylglycerol lipase activity"/>
    <property type="evidence" value="ECO:0007669"/>
    <property type="project" value="TreeGrafter"/>
</dbReference>
<feature type="transmembrane region" description="Helical" evidence="4">
    <location>
        <begin position="273"/>
        <end position="297"/>
    </location>
</feature>
<dbReference type="Pfam" id="PF05057">
    <property type="entry name" value="DUF676"/>
    <property type="match status" value="1"/>
</dbReference>
<name>A0A5E8AZL8_9ASCO</name>
<dbReference type="RefSeq" id="XP_031851041.1">
    <property type="nucleotide sequence ID" value="XM_031995150.1"/>
</dbReference>
<dbReference type="GeneID" id="43579250"/>
<keyword evidence="4" id="KW-1133">Transmembrane helix</keyword>
<protein>
    <recommendedName>
        <fullName evidence="5">DUF676 domain-containing protein</fullName>
    </recommendedName>
</protein>
<evidence type="ECO:0000313" key="6">
    <source>
        <dbReference type="EMBL" id="VVT44467.1"/>
    </source>
</evidence>
<dbReference type="InterPro" id="IPR044294">
    <property type="entry name" value="Lipase-like"/>
</dbReference>
<sequence length="471" mass="51748">MNYHLVVLVHGLWGSADHMEYLRKAILANNPPTESSTVVVLVANSFALYYTYDGIDVCGARVASEVIDQIALLEKPASHKVTSISVVGYSLGGLIARYAIGLLHSYRLFDTVNPHSFTTFASPHVGVLALGRGPVAFLYNAIAPYVLSYTSRQLCLVDRSAVHGGVPLLEALADPSLTFFQGLARFNKRVAYGNIVNDHRTEWYTTAMTVTDPYAKNVQNIAGPYVLGYEPVVINTAKGVPLEVLTNPSTDLVNDPTHTLGFVRRLGGRVVRWTVALVKVTVVVPVWFVAFVANAAFQTVVSAARKRQFLKSSTYAHFGHLAVVLPDDLTIPQKLHEEAGSALDSVMDAVKHEHGETSGVALRRQPTHNEQSLVRYLQQFTPACAPREGSTSQDQENQVDPPRGTPVSELNLRPVHRRIIGNLNLLAWEKFPVHIAGAAHTHAAIIVRYASPEFEEGKVVVEHWIRQVFVD</sequence>
<dbReference type="Gene3D" id="3.40.50.1820">
    <property type="entry name" value="alpha/beta hydrolase"/>
    <property type="match status" value="1"/>
</dbReference>
<keyword evidence="7" id="KW-1185">Reference proteome</keyword>
<dbReference type="GO" id="GO:0016042">
    <property type="term" value="P:lipid catabolic process"/>
    <property type="evidence" value="ECO:0007669"/>
    <property type="project" value="UniProtKB-KW"/>
</dbReference>
<feature type="domain" description="DUF676" evidence="5">
    <location>
        <begin position="3"/>
        <end position="205"/>
    </location>
</feature>
<dbReference type="AlphaFoldDB" id="A0A5E8AZL8"/>
<organism evidence="6 7">
    <name type="scientific">Magnusiomyces paraingens</name>
    <dbReference type="NCBI Taxonomy" id="2606893"/>
    <lineage>
        <taxon>Eukaryota</taxon>
        <taxon>Fungi</taxon>
        <taxon>Dikarya</taxon>
        <taxon>Ascomycota</taxon>
        <taxon>Saccharomycotina</taxon>
        <taxon>Dipodascomycetes</taxon>
        <taxon>Dipodascales</taxon>
        <taxon>Dipodascaceae</taxon>
        <taxon>Magnusiomyces</taxon>
    </lineage>
</organism>
<dbReference type="SUPFAM" id="SSF53474">
    <property type="entry name" value="alpha/beta-Hydrolases"/>
    <property type="match status" value="1"/>
</dbReference>
<dbReference type="PANTHER" id="PTHR12482:SF65">
    <property type="entry name" value="ESTERASE, PUTATIVE (AFU_ORTHOLOGUE AFUA_3G12320)-RELATED"/>
    <property type="match status" value="1"/>
</dbReference>
<evidence type="ECO:0000256" key="4">
    <source>
        <dbReference type="SAM" id="Phobius"/>
    </source>
</evidence>
<comment type="similarity">
    <text evidence="1">Belongs to the putative lipase ROG1 family.</text>
</comment>
<accession>A0A5E8AZL8</accession>
<keyword evidence="4" id="KW-0812">Transmembrane</keyword>
<evidence type="ECO:0000256" key="3">
    <source>
        <dbReference type="SAM" id="MobiDB-lite"/>
    </source>
</evidence>
<feature type="region of interest" description="Disordered" evidence="3">
    <location>
        <begin position="385"/>
        <end position="408"/>
    </location>
</feature>
<dbReference type="GO" id="GO:0004622">
    <property type="term" value="F:phosphatidylcholine lysophospholipase activity"/>
    <property type="evidence" value="ECO:0007669"/>
    <property type="project" value="TreeGrafter"/>
</dbReference>
<evidence type="ECO:0000256" key="2">
    <source>
        <dbReference type="ARBA" id="ARBA00022963"/>
    </source>
</evidence>
<reference evidence="6 7" key="1">
    <citation type="submission" date="2019-09" db="EMBL/GenBank/DDBJ databases">
        <authorList>
            <person name="Brejova B."/>
        </authorList>
    </citation>
    <scope>NUCLEOTIDE SEQUENCE [LARGE SCALE GENOMIC DNA]</scope>
</reference>
<dbReference type="OrthoDB" id="273452at2759"/>
<dbReference type="GO" id="GO:0005811">
    <property type="term" value="C:lipid droplet"/>
    <property type="evidence" value="ECO:0007669"/>
    <property type="project" value="TreeGrafter"/>
</dbReference>